<protein>
    <recommendedName>
        <fullName evidence="3">Large ribosomal subunit protein uL6</fullName>
    </recommendedName>
</protein>
<dbReference type="Pfam" id="PF00347">
    <property type="entry name" value="Ribosomal_L6"/>
    <property type="match status" value="2"/>
</dbReference>
<dbReference type="InterPro" id="IPR019906">
    <property type="entry name" value="Ribosomal_uL6_bac-type"/>
</dbReference>
<reference evidence="7 8" key="1">
    <citation type="journal article" date="2016" name="Nat. Commun.">
        <title>Thousands of microbial genomes shed light on interconnected biogeochemical processes in an aquifer system.</title>
        <authorList>
            <person name="Anantharaman K."/>
            <person name="Brown C.T."/>
            <person name="Hug L.A."/>
            <person name="Sharon I."/>
            <person name="Castelle C.J."/>
            <person name="Probst A.J."/>
            <person name="Thomas B.C."/>
            <person name="Singh A."/>
            <person name="Wilkins M.J."/>
            <person name="Karaoz U."/>
            <person name="Brodie E.L."/>
            <person name="Williams K.H."/>
            <person name="Hubbard S.S."/>
            <person name="Banfield J.F."/>
        </authorList>
    </citation>
    <scope>NUCLEOTIDE SEQUENCE [LARGE SCALE GENOMIC DNA]</scope>
</reference>
<dbReference type="PANTHER" id="PTHR11655">
    <property type="entry name" value="60S/50S RIBOSOMAL PROTEIN L6/L9"/>
    <property type="match status" value="1"/>
</dbReference>
<comment type="caution">
    <text evidence="7">The sequence shown here is derived from an EMBL/GenBank/DDBJ whole genome shotgun (WGS) entry which is preliminary data.</text>
</comment>
<comment type="subunit">
    <text evidence="3">Part of the 50S ribosomal subunit.</text>
</comment>
<dbReference type="GO" id="GO:0019843">
    <property type="term" value="F:rRNA binding"/>
    <property type="evidence" value="ECO:0007669"/>
    <property type="project" value="UniProtKB-UniRule"/>
</dbReference>
<dbReference type="EMBL" id="MHQY01000015">
    <property type="protein sequence ID" value="OHA13929.1"/>
    <property type="molecule type" value="Genomic_DNA"/>
</dbReference>
<dbReference type="Proteomes" id="UP000177171">
    <property type="component" value="Unassembled WGS sequence"/>
</dbReference>
<evidence type="ECO:0000256" key="3">
    <source>
        <dbReference type="HAMAP-Rule" id="MF_01365"/>
    </source>
</evidence>
<feature type="domain" description="Large ribosomal subunit protein uL6 alpha-beta" evidence="6">
    <location>
        <begin position="91"/>
        <end position="163"/>
    </location>
</feature>
<dbReference type="InterPro" id="IPR020040">
    <property type="entry name" value="Ribosomal_uL6_a/b-dom"/>
</dbReference>
<organism evidence="7 8">
    <name type="scientific">Candidatus Sungbacteria bacterium RIFCSPLOWO2_12_FULL_41_11</name>
    <dbReference type="NCBI Taxonomy" id="1802286"/>
    <lineage>
        <taxon>Bacteria</taxon>
        <taxon>Candidatus Sungiibacteriota</taxon>
    </lineage>
</organism>
<evidence type="ECO:0000256" key="5">
    <source>
        <dbReference type="RuleBase" id="RU003870"/>
    </source>
</evidence>
<keyword evidence="3 5" id="KW-0699">rRNA-binding</keyword>
<proteinExistence type="inferred from homology"/>
<evidence type="ECO:0000256" key="1">
    <source>
        <dbReference type="ARBA" id="ARBA00022980"/>
    </source>
</evidence>
<evidence type="ECO:0000259" key="6">
    <source>
        <dbReference type="Pfam" id="PF00347"/>
    </source>
</evidence>
<dbReference type="GO" id="GO:0022625">
    <property type="term" value="C:cytosolic large ribosomal subunit"/>
    <property type="evidence" value="ECO:0007669"/>
    <property type="project" value="UniProtKB-UniRule"/>
</dbReference>
<evidence type="ECO:0000313" key="7">
    <source>
        <dbReference type="EMBL" id="OHA13929.1"/>
    </source>
</evidence>
<feature type="domain" description="Large ribosomal subunit protein uL6 alpha-beta" evidence="6">
    <location>
        <begin position="12"/>
        <end position="82"/>
    </location>
</feature>
<name>A0A1G2LST7_9BACT</name>
<comment type="similarity">
    <text evidence="3 4">Belongs to the universal ribosomal protein uL6 family.</text>
</comment>
<evidence type="ECO:0000256" key="4">
    <source>
        <dbReference type="RuleBase" id="RU003869"/>
    </source>
</evidence>
<accession>A0A1G2LST7</accession>
<dbReference type="InterPro" id="IPR036789">
    <property type="entry name" value="Ribosomal_uL6-like_a/b-dom_sf"/>
</dbReference>
<dbReference type="Gene3D" id="3.90.930.12">
    <property type="entry name" value="Ribosomal protein L6, alpha-beta domain"/>
    <property type="match status" value="2"/>
</dbReference>
<dbReference type="PANTHER" id="PTHR11655:SF14">
    <property type="entry name" value="LARGE RIBOSOMAL SUBUNIT PROTEIN UL6M"/>
    <property type="match status" value="1"/>
</dbReference>
<dbReference type="GO" id="GO:0002181">
    <property type="term" value="P:cytoplasmic translation"/>
    <property type="evidence" value="ECO:0007669"/>
    <property type="project" value="TreeGrafter"/>
</dbReference>
<dbReference type="HAMAP" id="MF_01365_B">
    <property type="entry name" value="Ribosomal_uL6_B"/>
    <property type="match status" value="1"/>
</dbReference>
<dbReference type="InterPro" id="IPR002358">
    <property type="entry name" value="Ribosomal_uL6_CS"/>
</dbReference>
<comment type="function">
    <text evidence="3 5">This protein binds to the 23S rRNA, and is important in its secondary structure. It is located near the subunit interface in the base of the L7/L12 stalk, and near the tRNA binding site of the peptidyltransferase center.</text>
</comment>
<gene>
    <name evidence="3" type="primary">rplF</name>
    <name evidence="7" type="ORF">A3G49_01675</name>
</gene>
<dbReference type="PRINTS" id="PR00059">
    <property type="entry name" value="RIBOSOMALL6"/>
</dbReference>
<dbReference type="AlphaFoldDB" id="A0A1G2LST7"/>
<dbReference type="InterPro" id="IPR000702">
    <property type="entry name" value="Ribosomal_uL6-like"/>
</dbReference>
<keyword evidence="3 5" id="KW-0694">RNA-binding</keyword>
<dbReference type="NCBIfam" id="TIGR03654">
    <property type="entry name" value="L6_bact"/>
    <property type="match status" value="1"/>
</dbReference>
<dbReference type="PROSITE" id="PS00525">
    <property type="entry name" value="RIBOSOMAL_L6_1"/>
    <property type="match status" value="1"/>
</dbReference>
<evidence type="ECO:0000256" key="2">
    <source>
        <dbReference type="ARBA" id="ARBA00023274"/>
    </source>
</evidence>
<dbReference type="SUPFAM" id="SSF56053">
    <property type="entry name" value="Ribosomal protein L6"/>
    <property type="match status" value="2"/>
</dbReference>
<keyword evidence="1 3" id="KW-0689">Ribosomal protein</keyword>
<keyword evidence="2 3" id="KW-0687">Ribonucleoprotein</keyword>
<dbReference type="PIRSF" id="PIRSF002162">
    <property type="entry name" value="Ribosomal_L6"/>
    <property type="match status" value="1"/>
</dbReference>
<dbReference type="GO" id="GO:0003735">
    <property type="term" value="F:structural constituent of ribosome"/>
    <property type="evidence" value="ECO:0007669"/>
    <property type="project" value="UniProtKB-UniRule"/>
</dbReference>
<evidence type="ECO:0000313" key="8">
    <source>
        <dbReference type="Proteomes" id="UP000177171"/>
    </source>
</evidence>
<sequence length="181" mass="19863">MSRIGKKPIQLPEGVSVKKDGDVLVVNGPKGELKRKLIPDIDVEMRDKVFLVKLVGKSKKGPAFWGLYRALAQNMVQGVKDGFYKKLEIEGIGFKVLQEGQNLVFSLGLSHPVKFEAPPGIQFKVEKNVVMVSGIDKELVGDTAARIRKLKEPEPYKGKGIHYAGEVIRRKAGKKAVAATA</sequence>